<dbReference type="InterPro" id="IPR053323">
    <property type="entry name" value="UPF0235"/>
</dbReference>
<dbReference type="InterPro" id="IPR003746">
    <property type="entry name" value="DUF167"/>
</dbReference>
<dbReference type="Pfam" id="PF25809">
    <property type="entry name" value="STEEP1"/>
    <property type="match status" value="1"/>
</dbReference>
<comment type="caution">
    <text evidence="4">The sequence shown here is derived from an EMBL/GenBank/DDBJ whole genome shotgun (WGS) entry which is preliminary data.</text>
</comment>
<dbReference type="InterPro" id="IPR057965">
    <property type="entry name" value="STEEP1_dom"/>
</dbReference>
<dbReference type="AlphaFoldDB" id="A0AB34JAM5"/>
<dbReference type="PANTHER" id="PTHR47525:SF1">
    <property type="entry name" value="OS07G0295200 PROTEIN"/>
    <property type="match status" value="1"/>
</dbReference>
<dbReference type="InterPro" id="IPR036591">
    <property type="entry name" value="YggU-like_sf"/>
</dbReference>
<keyword evidence="5" id="KW-1185">Reference proteome</keyword>
<evidence type="ECO:0000256" key="1">
    <source>
        <dbReference type="ARBA" id="ARBA00010364"/>
    </source>
</evidence>
<protein>
    <recommendedName>
        <fullName evidence="3">STEEP1 domain-containing protein</fullName>
    </recommendedName>
</protein>
<feature type="region of interest" description="Disordered" evidence="2">
    <location>
        <begin position="237"/>
        <end position="290"/>
    </location>
</feature>
<evidence type="ECO:0000259" key="3">
    <source>
        <dbReference type="Pfam" id="PF25809"/>
    </source>
</evidence>
<dbReference type="NCBIfam" id="TIGR00251">
    <property type="entry name" value="DUF167 family protein"/>
    <property type="match status" value="1"/>
</dbReference>
<dbReference type="Gene3D" id="3.30.1200.10">
    <property type="entry name" value="YggU-like"/>
    <property type="match status" value="1"/>
</dbReference>
<dbReference type="EMBL" id="JBGBPQ010000011">
    <property type="protein sequence ID" value="KAL1515658.1"/>
    <property type="molecule type" value="Genomic_DNA"/>
</dbReference>
<dbReference type="PANTHER" id="PTHR47525">
    <property type="entry name" value="OS07G0295200 PROTEIN"/>
    <property type="match status" value="1"/>
</dbReference>
<gene>
    <name evidence="4" type="ORF">AB1Y20_002276</name>
</gene>
<name>A0AB34JAM5_PRYPA</name>
<feature type="domain" description="STEEP1" evidence="3">
    <location>
        <begin position="18"/>
        <end position="115"/>
    </location>
</feature>
<sequence>MPKRATHTYESEKDGVQDPSLNVHYCMCCGESVLILGPGIELNSLPRRKTDCAYVLEKGTTVFKLKSKPGQTKLLRRPKGFERQYRLNCWNCNVPIAYKCEDSDSAKLTYVLFDATGLQADLYLQLYQVPPCIQPTGERSVRVALEVSVGQAKKAITHVSNAEIGISVCAPSQEGLANSEVIDHMTKVLGVPRQQLQLSRGWSQKSKFLLVSNMTAVEVFKAIRGSVETDILPISMQSKLEGPPGQGGDDIGPAATAGAASSAARNQWEQGEELDELAMPPSMKQQTFRA</sequence>
<dbReference type="Pfam" id="PF02594">
    <property type="entry name" value="DUF167"/>
    <property type="match status" value="1"/>
</dbReference>
<evidence type="ECO:0000313" key="5">
    <source>
        <dbReference type="Proteomes" id="UP001515480"/>
    </source>
</evidence>
<dbReference type="Proteomes" id="UP001515480">
    <property type="component" value="Unassembled WGS sequence"/>
</dbReference>
<proteinExistence type="inferred from homology"/>
<accession>A0AB34JAM5</accession>
<feature type="compositionally biased region" description="Low complexity" evidence="2">
    <location>
        <begin position="251"/>
        <end position="264"/>
    </location>
</feature>
<evidence type="ECO:0000256" key="2">
    <source>
        <dbReference type="SAM" id="MobiDB-lite"/>
    </source>
</evidence>
<reference evidence="4 5" key="1">
    <citation type="journal article" date="2024" name="Science">
        <title>Giant polyketide synthase enzymes in the biosynthesis of giant marine polyether toxins.</title>
        <authorList>
            <person name="Fallon T.R."/>
            <person name="Shende V.V."/>
            <person name="Wierzbicki I.H."/>
            <person name="Pendleton A.L."/>
            <person name="Watervoot N.F."/>
            <person name="Auber R.P."/>
            <person name="Gonzalez D.J."/>
            <person name="Wisecaver J.H."/>
            <person name="Moore B.S."/>
        </authorList>
    </citation>
    <scope>NUCLEOTIDE SEQUENCE [LARGE SCALE GENOMIC DNA]</scope>
    <source>
        <strain evidence="4 5">12B1</strain>
    </source>
</reference>
<organism evidence="4 5">
    <name type="scientific">Prymnesium parvum</name>
    <name type="common">Toxic golden alga</name>
    <dbReference type="NCBI Taxonomy" id="97485"/>
    <lineage>
        <taxon>Eukaryota</taxon>
        <taxon>Haptista</taxon>
        <taxon>Haptophyta</taxon>
        <taxon>Prymnesiophyceae</taxon>
        <taxon>Prymnesiales</taxon>
        <taxon>Prymnesiaceae</taxon>
        <taxon>Prymnesium</taxon>
    </lineage>
</organism>
<comment type="similarity">
    <text evidence="1">Belongs to the UPF0235 family.</text>
</comment>
<evidence type="ECO:0000313" key="4">
    <source>
        <dbReference type="EMBL" id="KAL1515658.1"/>
    </source>
</evidence>
<dbReference type="SUPFAM" id="SSF69786">
    <property type="entry name" value="YggU-like"/>
    <property type="match status" value="1"/>
</dbReference>
<dbReference type="SMART" id="SM01152">
    <property type="entry name" value="DUF167"/>
    <property type="match status" value="1"/>
</dbReference>